<accession>J9F4W1</accession>
<comment type="caution">
    <text evidence="1">The sequence shown here is derived from an EMBL/GenBank/DDBJ whole genome shotgun (WGS) entry which is preliminary data.</text>
</comment>
<reference evidence="2" key="1">
    <citation type="submission" date="2012-08" db="EMBL/GenBank/DDBJ databases">
        <title>The Genome Sequence of Wuchereria bancrofti.</title>
        <authorList>
            <person name="Nutman T.B."/>
            <person name="Fink D.L."/>
            <person name="Russ C."/>
            <person name="Young S."/>
            <person name="Zeng Q."/>
            <person name="Koehrsen M."/>
            <person name="Alvarado L."/>
            <person name="Berlin A."/>
            <person name="Chapman S.B."/>
            <person name="Chen Z."/>
            <person name="Freedman E."/>
            <person name="Gellesch M."/>
            <person name="Goldberg J."/>
            <person name="Griggs A."/>
            <person name="Gujja S."/>
            <person name="Heilman E.R."/>
            <person name="Heiman D."/>
            <person name="Hepburn T."/>
            <person name="Howarth C."/>
            <person name="Jen D."/>
            <person name="Larson L."/>
            <person name="Lewis B."/>
            <person name="Mehta T."/>
            <person name="Park D."/>
            <person name="Pearson M."/>
            <person name="Roberts A."/>
            <person name="Saif S."/>
            <person name="Shea T."/>
            <person name="Shenoy N."/>
            <person name="Sisk P."/>
            <person name="Stolte C."/>
            <person name="Sykes S."/>
            <person name="Walk T."/>
            <person name="White J."/>
            <person name="Yandava C."/>
            <person name="Haas B."/>
            <person name="Henn M.R."/>
            <person name="Nusbaum C."/>
            <person name="Birren B."/>
        </authorList>
    </citation>
    <scope>NUCLEOTIDE SEQUENCE [LARGE SCALE GENOMIC DNA]</scope>
    <source>
        <strain evidence="2">NA</strain>
    </source>
</reference>
<sequence>MMEEMDRALDATDQFLDTVLQNKSRLEDPNFMMHLMRIRQKHKKTFAVIDEVYDLCHSSKSVASIHTDVINQQCCGTVYNFLSNKYLQISRNHSKSINNFMEYAVG</sequence>
<organism evidence="1 2">
    <name type="scientific">Wuchereria bancrofti</name>
    <dbReference type="NCBI Taxonomy" id="6293"/>
    <lineage>
        <taxon>Eukaryota</taxon>
        <taxon>Metazoa</taxon>
        <taxon>Ecdysozoa</taxon>
        <taxon>Nematoda</taxon>
        <taxon>Chromadorea</taxon>
        <taxon>Rhabditida</taxon>
        <taxon>Spirurina</taxon>
        <taxon>Spiruromorpha</taxon>
        <taxon>Filarioidea</taxon>
        <taxon>Onchocercidae</taxon>
        <taxon>Wuchereria</taxon>
    </lineage>
</organism>
<proteinExistence type="predicted"/>
<dbReference type="EMBL" id="ADBV01001581">
    <property type="protein sequence ID" value="EJW84517.1"/>
    <property type="molecule type" value="Genomic_DNA"/>
</dbReference>
<evidence type="ECO:0000313" key="2">
    <source>
        <dbReference type="Proteomes" id="UP000004810"/>
    </source>
</evidence>
<dbReference type="AlphaFoldDB" id="J9F4W1"/>
<gene>
    <name evidence="1" type="ORF">WUBG_04570</name>
</gene>
<protein>
    <submittedName>
        <fullName evidence="1">Uncharacterized protein</fullName>
    </submittedName>
</protein>
<name>J9F4W1_WUCBA</name>
<dbReference type="Proteomes" id="UP000004810">
    <property type="component" value="Unassembled WGS sequence"/>
</dbReference>
<evidence type="ECO:0000313" key="1">
    <source>
        <dbReference type="EMBL" id="EJW84517.1"/>
    </source>
</evidence>